<keyword evidence="42" id="KW-1185">Reference proteome</keyword>
<dbReference type="CDD" id="cd07250">
    <property type="entry name" value="HPPD_C_like"/>
    <property type="match status" value="1"/>
</dbReference>
<evidence type="ECO:0000256" key="2">
    <source>
        <dbReference type="ARBA" id="ARBA00004141"/>
    </source>
</evidence>
<evidence type="ECO:0000256" key="20">
    <source>
        <dbReference type="ARBA" id="ARBA00022737"/>
    </source>
</evidence>
<dbReference type="InterPro" id="IPR029068">
    <property type="entry name" value="Glyas_Bleomycin-R_OHBP_Dase"/>
</dbReference>
<keyword evidence="26" id="KW-0223">Dioxygenase</keyword>
<keyword evidence="34" id="KW-0739">Sodium transport</keyword>
<dbReference type="CDD" id="cd08342">
    <property type="entry name" value="HPPD_N_like"/>
    <property type="match status" value="1"/>
</dbReference>
<sequence length="870" mass="98638">MTTYTDKGPKPEFGRFLNFHHLTFYVGNAKQAASFYITRMGFEPFAYKGLETGCRTYAAHAVKQNKIIFVFISPYEPEERDINEHLVKHGDGVKDIGMEVEDLENIMKVAKQRGAKIVKNSWTESDSHGTVKFVTVQTYGDTTHTLIDKSSYKGKFLPGYEDTPGDVLCKMLPQTHLDFIDHIVGNQPDLEMESVAKWYETVLQFHRFWSVDDSQIHTEYSALRSIVVANYEETIKMPINEPANGKRKSQIQEYVEYYGGGGVQHVALNTKDIILSVKQLKARGMQFLSVPDTYYEMITEKLKHSKVHVMEDIKKLQELSILIDYDENGYLLQIFTKPLQDRPTVFLEVIQRRNHNGFGAGNFKTLFEAIELEQAKRGNFLFVLVYAENYTVTENGLKDNSSTVLNGSYTKNNRNCTPAAIHEFPSDGLTREQRRSGWIAVHVFLTIYAFVILSTVCEAYFVPAIQLIVKRLNLSEDVVGASFMAITNSSPELFINFVGTFVTEGDIGVGTVVGSNVFNILAVPVCCGLFTKTAFHFDWWLIIRDGLIYGISVILLIITLSDDKVYWYEALTFVLVYSIYILALYFNNPIRKWLSTCCKSKNVEANHELQKLNQRPDHDLNNVNGNLLQNNHVDNNVQVQVVTTPVDEEEQTEHTFEHIWNVWTFPSDVSCFKKAWWVFVWPILFFLKYTIPNARKHHSLFPLTLVMCVCWIGSITYLLSWAITVIGDTISIPDSVMGLIFLAIGSSIPEIVSSIIVTKQGQGVMGMSSALGANNFEVLLCLGLPWLIKTLFYPKADGSKWININSSGLAYSAACLLSTLILLYVTIICNRFKLDWKTGIVCLIMYCSFLVIGTLIELNVFFLVNLPTCT</sequence>
<dbReference type="GO" id="GO:0006813">
    <property type="term" value="P:potassium ion transport"/>
    <property type="evidence" value="ECO:0007669"/>
    <property type="project" value="UniProtKB-KW"/>
</dbReference>
<evidence type="ECO:0000256" key="37">
    <source>
        <dbReference type="ARBA" id="ARBA00033727"/>
    </source>
</evidence>
<keyword evidence="19" id="KW-0732">Signal</keyword>
<evidence type="ECO:0000256" key="23">
    <source>
        <dbReference type="ARBA" id="ARBA00022847"/>
    </source>
</evidence>
<keyword evidence="14" id="KW-0963">Cytoplasm</keyword>
<dbReference type="GO" id="GO:0006559">
    <property type="term" value="P:L-phenylalanine catabolic process"/>
    <property type="evidence" value="ECO:0007669"/>
    <property type="project" value="UniProtKB-KW"/>
</dbReference>
<dbReference type="FunFam" id="3.10.180.10:FF:000022">
    <property type="entry name" value="4-hydroxyphenylpyruvate dioxygenase"/>
    <property type="match status" value="1"/>
</dbReference>
<evidence type="ECO:0000256" key="3">
    <source>
        <dbReference type="ARBA" id="ARBA00004395"/>
    </source>
</evidence>
<keyword evidence="35" id="KW-0585">Phenylalanine catabolism</keyword>
<dbReference type="InterPro" id="IPR004481">
    <property type="entry name" value="K/Na/Ca-exchanger"/>
</dbReference>
<keyword evidence="21" id="KW-0256">Endoplasmic reticulum</keyword>
<keyword evidence="27 39" id="KW-1133">Transmembrane helix</keyword>
<feature type="transmembrane region" description="Helical" evidence="39">
    <location>
        <begin position="703"/>
        <end position="724"/>
    </location>
</feature>
<evidence type="ECO:0000256" key="35">
    <source>
        <dbReference type="ARBA" id="ARBA00023232"/>
    </source>
</evidence>
<dbReference type="FunFam" id="1.20.1420.30:FF:000009">
    <property type="entry name" value="sodium/potassium/calcium exchanger 5 isoform X2"/>
    <property type="match status" value="1"/>
</dbReference>
<comment type="pathway">
    <text evidence="6">Amino-acid degradation; L-phenylalanine degradation; acetoacetate and fumarate from L-phenylalanine: step 3/6.</text>
</comment>
<dbReference type="GO" id="GO:0046872">
    <property type="term" value="F:metal ion binding"/>
    <property type="evidence" value="ECO:0007669"/>
    <property type="project" value="UniProtKB-KW"/>
</dbReference>
<evidence type="ECO:0000256" key="6">
    <source>
        <dbReference type="ARBA" id="ARBA00005162"/>
    </source>
</evidence>
<evidence type="ECO:0000259" key="40">
    <source>
        <dbReference type="PROSITE" id="PS51819"/>
    </source>
</evidence>
<evidence type="ECO:0000256" key="38">
    <source>
        <dbReference type="ARBA" id="ARBA00048047"/>
    </source>
</evidence>
<feature type="transmembrane region" description="Helical" evidence="39">
    <location>
        <begin position="439"/>
        <end position="462"/>
    </location>
</feature>
<accession>A0AAN7SF86</accession>
<dbReference type="EMBL" id="JARPUR010000005">
    <property type="protein sequence ID" value="KAK4876134.1"/>
    <property type="molecule type" value="Genomic_DNA"/>
</dbReference>
<dbReference type="GO" id="GO:0003868">
    <property type="term" value="F:4-hydroxyphenylpyruvate dioxygenase activity"/>
    <property type="evidence" value="ECO:0007669"/>
    <property type="project" value="UniProtKB-EC"/>
</dbReference>
<evidence type="ECO:0000256" key="12">
    <source>
        <dbReference type="ARBA" id="ARBA00022448"/>
    </source>
</evidence>
<evidence type="ECO:0000256" key="28">
    <source>
        <dbReference type="ARBA" id="ARBA00023002"/>
    </source>
</evidence>
<evidence type="ECO:0000256" key="18">
    <source>
        <dbReference type="ARBA" id="ARBA00022723"/>
    </source>
</evidence>
<dbReference type="InterPro" id="IPR041735">
    <property type="entry name" value="4OHPhenylPyrv_dOase_C"/>
</dbReference>
<keyword evidence="18" id="KW-0479">Metal-binding</keyword>
<dbReference type="GO" id="GO:0042803">
    <property type="term" value="F:protein homodimerization activity"/>
    <property type="evidence" value="ECO:0007669"/>
    <property type="project" value="UniProtKB-ARBA"/>
</dbReference>
<protein>
    <recommendedName>
        <fullName evidence="11">4-hydroxyphenylpyruvate dioxygenase</fullName>
        <ecNumber evidence="10">1.13.11.27</ecNumber>
    </recommendedName>
    <alternativeName>
        <fullName evidence="36">4-hydroxyphenylpyruvic acid oxidase</fullName>
    </alternativeName>
</protein>
<evidence type="ECO:0000256" key="34">
    <source>
        <dbReference type="ARBA" id="ARBA00023201"/>
    </source>
</evidence>
<feature type="transmembrane region" description="Helical" evidence="39">
    <location>
        <begin position="769"/>
        <end position="788"/>
    </location>
</feature>
<keyword evidence="16" id="KW-0109">Calcium transport</keyword>
<evidence type="ECO:0000256" key="36">
    <source>
        <dbReference type="ARBA" id="ARBA00029786"/>
    </source>
</evidence>
<evidence type="ECO:0000256" key="8">
    <source>
        <dbReference type="ARBA" id="ARBA00005877"/>
    </source>
</evidence>
<feature type="transmembrane region" description="Helical" evidence="39">
    <location>
        <begin position="736"/>
        <end position="757"/>
    </location>
</feature>
<keyword evidence="15" id="KW-0633">Potassium transport</keyword>
<evidence type="ECO:0000256" key="1">
    <source>
        <dbReference type="ARBA" id="ARBA00001962"/>
    </source>
</evidence>
<reference evidence="42" key="1">
    <citation type="submission" date="2023-01" db="EMBL/GenBank/DDBJ databases">
        <title>Key to firefly adult light organ development and bioluminescence: homeobox transcription factors regulate luciferase expression and transportation to peroxisome.</title>
        <authorList>
            <person name="Fu X."/>
        </authorList>
    </citation>
    <scope>NUCLEOTIDE SEQUENCE [LARGE SCALE GENOMIC DNA]</scope>
</reference>
<evidence type="ECO:0000256" key="24">
    <source>
        <dbReference type="ARBA" id="ARBA00022878"/>
    </source>
</evidence>
<dbReference type="Pfam" id="PF01699">
    <property type="entry name" value="Na_Ca_ex"/>
    <property type="match status" value="2"/>
</dbReference>
<keyword evidence="24" id="KW-0828">Tyrosine catabolism</keyword>
<evidence type="ECO:0000256" key="16">
    <source>
        <dbReference type="ARBA" id="ARBA00022568"/>
    </source>
</evidence>
<keyword evidence="33 39" id="KW-0472">Membrane</keyword>
<feature type="domain" description="VOC" evidence="40">
    <location>
        <begin position="18"/>
        <end position="149"/>
    </location>
</feature>
<evidence type="ECO:0000256" key="10">
    <source>
        <dbReference type="ARBA" id="ARBA00013222"/>
    </source>
</evidence>
<evidence type="ECO:0000256" key="25">
    <source>
        <dbReference type="ARBA" id="ARBA00022958"/>
    </source>
</evidence>
<dbReference type="InterPro" id="IPR044880">
    <property type="entry name" value="NCX_ion-bd_dom_sf"/>
</dbReference>
<comment type="similarity">
    <text evidence="8">Belongs to the 4HPPD family.</text>
</comment>
<keyword evidence="28" id="KW-0560">Oxidoreductase</keyword>
<dbReference type="InterPro" id="IPR005956">
    <property type="entry name" value="4OHPhenylPyrv_dOase"/>
</dbReference>
<evidence type="ECO:0000313" key="41">
    <source>
        <dbReference type="EMBL" id="KAK4876134.1"/>
    </source>
</evidence>
<dbReference type="GO" id="GO:0015297">
    <property type="term" value="F:antiporter activity"/>
    <property type="evidence" value="ECO:0007669"/>
    <property type="project" value="UniProtKB-KW"/>
</dbReference>
<dbReference type="EC" id="1.13.11.27" evidence="10"/>
<evidence type="ECO:0000256" key="14">
    <source>
        <dbReference type="ARBA" id="ARBA00022490"/>
    </source>
</evidence>
<evidence type="ECO:0000256" key="5">
    <source>
        <dbReference type="ARBA" id="ARBA00004496"/>
    </source>
</evidence>
<keyword evidence="12" id="KW-0813">Transport</keyword>
<dbReference type="PANTHER" id="PTHR11959">
    <property type="entry name" value="4-HYDROXYPHENYLPYRUVATE DIOXYGENASE"/>
    <property type="match status" value="1"/>
</dbReference>
<dbReference type="Gene3D" id="1.20.1420.30">
    <property type="entry name" value="NCX, central ion-binding region"/>
    <property type="match status" value="2"/>
</dbReference>
<evidence type="ECO:0000256" key="15">
    <source>
        <dbReference type="ARBA" id="ARBA00022538"/>
    </source>
</evidence>
<dbReference type="GO" id="GO:0006816">
    <property type="term" value="P:calcium ion transport"/>
    <property type="evidence" value="ECO:0007669"/>
    <property type="project" value="UniProtKB-KW"/>
</dbReference>
<keyword evidence="22" id="KW-0106">Calcium</keyword>
<dbReference type="PROSITE" id="PS51819">
    <property type="entry name" value="VOC"/>
    <property type="match status" value="2"/>
</dbReference>
<dbReference type="Gene3D" id="3.10.180.10">
    <property type="entry name" value="2,3-Dihydroxybiphenyl 1,2-Dioxygenase, domain 1"/>
    <property type="match status" value="2"/>
</dbReference>
<evidence type="ECO:0000256" key="13">
    <source>
        <dbReference type="ARBA" id="ARBA00022449"/>
    </source>
</evidence>
<evidence type="ECO:0000256" key="31">
    <source>
        <dbReference type="ARBA" id="ARBA00023053"/>
    </source>
</evidence>
<evidence type="ECO:0000256" key="4">
    <source>
        <dbReference type="ARBA" id="ARBA00004406"/>
    </source>
</evidence>
<comment type="subunit">
    <text evidence="9">Homodimer.</text>
</comment>
<keyword evidence="23" id="KW-0769">Symport</keyword>
<evidence type="ECO:0000256" key="39">
    <source>
        <dbReference type="SAM" id="Phobius"/>
    </source>
</evidence>
<organism evidence="41 42">
    <name type="scientific">Aquatica leii</name>
    <dbReference type="NCBI Taxonomy" id="1421715"/>
    <lineage>
        <taxon>Eukaryota</taxon>
        <taxon>Metazoa</taxon>
        <taxon>Ecdysozoa</taxon>
        <taxon>Arthropoda</taxon>
        <taxon>Hexapoda</taxon>
        <taxon>Insecta</taxon>
        <taxon>Pterygota</taxon>
        <taxon>Neoptera</taxon>
        <taxon>Endopterygota</taxon>
        <taxon>Coleoptera</taxon>
        <taxon>Polyphaga</taxon>
        <taxon>Elateriformia</taxon>
        <taxon>Elateroidea</taxon>
        <taxon>Lampyridae</taxon>
        <taxon>Luciolinae</taxon>
        <taxon>Aquatica</taxon>
    </lineage>
</organism>
<comment type="catalytic activity">
    <reaction evidence="38">
        <text>3-(4-hydroxyphenyl)pyruvate + O2 = homogentisate + CO2</text>
        <dbReference type="Rhea" id="RHEA:16189"/>
        <dbReference type="ChEBI" id="CHEBI:15379"/>
        <dbReference type="ChEBI" id="CHEBI:16169"/>
        <dbReference type="ChEBI" id="CHEBI:16526"/>
        <dbReference type="ChEBI" id="CHEBI:36242"/>
        <dbReference type="EC" id="1.13.11.27"/>
    </reaction>
    <physiologicalReaction direction="left-to-right" evidence="38">
        <dbReference type="Rhea" id="RHEA:16190"/>
    </physiologicalReaction>
</comment>
<feature type="domain" description="VOC" evidence="40">
    <location>
        <begin position="179"/>
        <end position="337"/>
    </location>
</feature>
<keyword evidence="32" id="KW-0406">Ion transport</keyword>
<dbReference type="InterPro" id="IPR037523">
    <property type="entry name" value="VOC_core"/>
</dbReference>
<evidence type="ECO:0000256" key="27">
    <source>
        <dbReference type="ARBA" id="ARBA00022989"/>
    </source>
</evidence>
<evidence type="ECO:0000256" key="17">
    <source>
        <dbReference type="ARBA" id="ARBA00022692"/>
    </source>
</evidence>
<evidence type="ECO:0000256" key="22">
    <source>
        <dbReference type="ARBA" id="ARBA00022837"/>
    </source>
</evidence>
<keyword evidence="31" id="KW-0915">Sodium</keyword>
<dbReference type="SUPFAM" id="SSF54593">
    <property type="entry name" value="Glyoxalase/Bleomycin resistance protein/Dihydroxybiphenyl dioxygenase"/>
    <property type="match status" value="1"/>
</dbReference>
<proteinExistence type="inferred from homology"/>
<evidence type="ECO:0000256" key="29">
    <source>
        <dbReference type="ARBA" id="ARBA00023004"/>
    </source>
</evidence>
<dbReference type="AlphaFoldDB" id="A0AAN7SF86"/>
<comment type="function">
    <text evidence="37">Catalyzes the conversion of 4-hydroxyphenylpyruvic acid to homogentisic acid, one of the steps in tyrosine catabolism.</text>
</comment>
<keyword evidence="29" id="KW-0408">Iron</keyword>
<keyword evidence="25" id="KW-0630">Potassium</keyword>
<evidence type="ECO:0000256" key="26">
    <source>
        <dbReference type="ARBA" id="ARBA00022964"/>
    </source>
</evidence>
<dbReference type="Pfam" id="PF00903">
    <property type="entry name" value="Glyoxalase"/>
    <property type="match status" value="1"/>
</dbReference>
<comment type="similarity">
    <text evidence="7">Belongs to the Ca(2+):cation antiporter (CaCA) (TC 2.A.19) family. SLC24A subfamily.</text>
</comment>
<gene>
    <name evidence="41" type="ORF">RN001_012556</name>
</gene>
<feature type="transmembrane region" description="Helical" evidence="39">
    <location>
        <begin position="808"/>
        <end position="828"/>
    </location>
</feature>
<evidence type="ECO:0000256" key="30">
    <source>
        <dbReference type="ARBA" id="ARBA00023034"/>
    </source>
</evidence>
<comment type="cofactor">
    <cofactor evidence="1">
        <name>Fe cation</name>
        <dbReference type="ChEBI" id="CHEBI:24875"/>
    </cofactor>
</comment>
<evidence type="ECO:0000256" key="9">
    <source>
        <dbReference type="ARBA" id="ARBA00011738"/>
    </source>
</evidence>
<dbReference type="GO" id="GO:0015293">
    <property type="term" value="F:symporter activity"/>
    <property type="evidence" value="ECO:0007669"/>
    <property type="project" value="UniProtKB-KW"/>
</dbReference>
<dbReference type="Proteomes" id="UP001353858">
    <property type="component" value="Unassembled WGS sequence"/>
</dbReference>
<feature type="transmembrane region" description="Helical" evidence="39">
    <location>
        <begin position="539"/>
        <end position="558"/>
    </location>
</feature>
<dbReference type="InterPro" id="IPR004360">
    <property type="entry name" value="Glyas_Fos-R_dOase_dom"/>
</dbReference>
<evidence type="ECO:0000256" key="19">
    <source>
        <dbReference type="ARBA" id="ARBA00022729"/>
    </source>
</evidence>
<comment type="caution">
    <text evidence="41">The sequence shown here is derived from an EMBL/GenBank/DDBJ whole genome shotgun (WGS) entry which is preliminary data.</text>
</comment>
<evidence type="ECO:0000256" key="11">
    <source>
        <dbReference type="ARBA" id="ARBA00018452"/>
    </source>
</evidence>
<evidence type="ECO:0000256" key="32">
    <source>
        <dbReference type="ARBA" id="ARBA00023065"/>
    </source>
</evidence>
<dbReference type="PANTHER" id="PTHR11959:SF1">
    <property type="entry name" value="4-HYDROXYPHENYLPYRUVATE DIOXYGENASE"/>
    <property type="match status" value="1"/>
</dbReference>
<feature type="transmembrane region" description="Helical" evidence="39">
    <location>
        <begin position="565"/>
        <end position="586"/>
    </location>
</feature>
<dbReference type="GO" id="GO:0006572">
    <property type="term" value="P:L-tyrosine catabolic process"/>
    <property type="evidence" value="ECO:0007669"/>
    <property type="project" value="UniProtKB-KW"/>
</dbReference>
<evidence type="ECO:0000256" key="21">
    <source>
        <dbReference type="ARBA" id="ARBA00022824"/>
    </source>
</evidence>
<dbReference type="NCBIfam" id="TIGR01263">
    <property type="entry name" value="4HPPD"/>
    <property type="match status" value="1"/>
</dbReference>
<evidence type="ECO:0000256" key="7">
    <source>
        <dbReference type="ARBA" id="ARBA00005364"/>
    </source>
</evidence>
<keyword evidence="17 39" id="KW-0812">Transmembrane</keyword>
<evidence type="ECO:0000256" key="33">
    <source>
        <dbReference type="ARBA" id="ARBA00023136"/>
    </source>
</evidence>
<feature type="transmembrane region" description="Helical" evidence="39">
    <location>
        <begin position="840"/>
        <end position="864"/>
    </location>
</feature>
<comment type="subcellular location">
    <subcellularLocation>
        <location evidence="5">Cytoplasm</location>
    </subcellularLocation>
    <subcellularLocation>
        <location evidence="4">Endoplasmic reticulum membrane</location>
        <topology evidence="4">Peripheral membrane protein</topology>
    </subcellularLocation>
    <subcellularLocation>
        <location evidence="3">Golgi apparatus membrane</location>
        <topology evidence="3">Peripheral membrane protein</topology>
    </subcellularLocation>
    <subcellularLocation>
        <location evidence="2">Membrane</location>
        <topology evidence="2">Multi-pass membrane protein</topology>
    </subcellularLocation>
</comment>
<dbReference type="InterPro" id="IPR004837">
    <property type="entry name" value="NaCa_Exmemb"/>
</dbReference>
<dbReference type="NCBIfam" id="TIGR00367">
    <property type="entry name" value="calcium/sodium antiporter"/>
    <property type="match status" value="1"/>
</dbReference>
<name>A0AAN7SF86_9COLE</name>
<dbReference type="GO" id="GO:0000139">
    <property type="term" value="C:Golgi membrane"/>
    <property type="evidence" value="ECO:0007669"/>
    <property type="project" value="UniProtKB-SubCell"/>
</dbReference>
<dbReference type="InterPro" id="IPR041736">
    <property type="entry name" value="4OHPhenylPyrv_dOase_N"/>
</dbReference>
<evidence type="ECO:0000313" key="42">
    <source>
        <dbReference type="Proteomes" id="UP001353858"/>
    </source>
</evidence>
<keyword evidence="13" id="KW-0050">Antiport</keyword>
<dbReference type="GO" id="GO:0006814">
    <property type="term" value="P:sodium ion transport"/>
    <property type="evidence" value="ECO:0007669"/>
    <property type="project" value="UniProtKB-KW"/>
</dbReference>
<keyword evidence="30" id="KW-0333">Golgi apparatus</keyword>
<keyword evidence="20" id="KW-0677">Repeat</keyword>
<dbReference type="GO" id="GO:0005789">
    <property type="term" value="C:endoplasmic reticulum membrane"/>
    <property type="evidence" value="ECO:0007669"/>
    <property type="project" value="UniProtKB-SubCell"/>
</dbReference>